<sequence>MPPNEACEIGFSGNSVSCSKTIDTYESFYLKCSIQTYKKENKHKHQLCVDCGKLFNERKRQLILRHNMGMPLNS</sequence>
<protein>
    <recommendedName>
        <fullName evidence="3">C2H2-type domain-containing protein</fullName>
    </recommendedName>
</protein>
<proteinExistence type="predicted"/>
<dbReference type="OrthoDB" id="2305980at2759"/>
<reference evidence="1" key="1">
    <citation type="submission" date="2019-10" db="EMBL/GenBank/DDBJ databases">
        <title>Conservation and host-specific expression of non-tandemly repeated heterogenous ribosome RNA gene in arbuscular mycorrhizal fungi.</title>
        <authorList>
            <person name="Maeda T."/>
            <person name="Kobayashi Y."/>
            <person name="Nakagawa T."/>
            <person name="Ezawa T."/>
            <person name="Yamaguchi K."/>
            <person name="Bino T."/>
            <person name="Nishimoto Y."/>
            <person name="Shigenobu S."/>
            <person name="Kawaguchi M."/>
        </authorList>
    </citation>
    <scope>NUCLEOTIDE SEQUENCE</scope>
    <source>
        <strain evidence="1">HR1</strain>
    </source>
</reference>
<dbReference type="Proteomes" id="UP000615446">
    <property type="component" value="Unassembled WGS sequence"/>
</dbReference>
<comment type="caution">
    <text evidence="1">The sequence shown here is derived from an EMBL/GenBank/DDBJ whole genome shotgun (WGS) entry which is preliminary data.</text>
</comment>
<dbReference type="EMBL" id="BLAL01000071">
    <property type="protein sequence ID" value="GES83576.1"/>
    <property type="molecule type" value="Genomic_DNA"/>
</dbReference>
<name>A0A8H3LB86_9GLOM</name>
<dbReference type="AlphaFoldDB" id="A0A8H3LB86"/>
<evidence type="ECO:0008006" key="3">
    <source>
        <dbReference type="Google" id="ProtNLM"/>
    </source>
</evidence>
<evidence type="ECO:0000313" key="2">
    <source>
        <dbReference type="Proteomes" id="UP000615446"/>
    </source>
</evidence>
<evidence type="ECO:0000313" key="1">
    <source>
        <dbReference type="EMBL" id="GES83576.1"/>
    </source>
</evidence>
<gene>
    <name evidence="1" type="ORF">RCL2_001073100</name>
</gene>
<organism evidence="1 2">
    <name type="scientific">Rhizophagus clarus</name>
    <dbReference type="NCBI Taxonomy" id="94130"/>
    <lineage>
        <taxon>Eukaryota</taxon>
        <taxon>Fungi</taxon>
        <taxon>Fungi incertae sedis</taxon>
        <taxon>Mucoromycota</taxon>
        <taxon>Glomeromycotina</taxon>
        <taxon>Glomeromycetes</taxon>
        <taxon>Glomerales</taxon>
        <taxon>Glomeraceae</taxon>
        <taxon>Rhizophagus</taxon>
    </lineage>
</organism>
<accession>A0A8H3LB86</accession>